<sequence length="227" mass="24151">MKLSKYGLIITLCLGLLTVTATNCKNWSKTAKGGTIGAGAGALAGAVIGEVTGDNSVKGAIIGAAVGGAAGAAIGNYMDRQAREMREDLENAEVERVGEGIKITFDSGILFKVDSYNLQEPAKENIAELSEILKKYDDTNILFAGHTDNTGSEKYNQQLSEDRGKSVAEYTSFLGVESNRMTIIGYGETDPTASNETAEGRQQNRRVEIAIYANDELKKAAKSGELN</sequence>
<evidence type="ECO:0000259" key="6">
    <source>
        <dbReference type="PROSITE" id="PS51123"/>
    </source>
</evidence>
<name>A0A2A2G7W3_9BACT</name>
<evidence type="ECO:0000256" key="4">
    <source>
        <dbReference type="PROSITE-ProRule" id="PRU00473"/>
    </source>
</evidence>
<dbReference type="PROSITE" id="PS51123">
    <property type="entry name" value="OMPA_2"/>
    <property type="match status" value="1"/>
</dbReference>
<dbReference type="InterPro" id="IPR039567">
    <property type="entry name" value="Gly-zipper"/>
</dbReference>
<protein>
    <recommendedName>
        <fullName evidence="6">OmpA-like domain-containing protein</fullName>
    </recommendedName>
</protein>
<feature type="chain" id="PRO_5013262796" description="OmpA-like domain-containing protein" evidence="5">
    <location>
        <begin position="22"/>
        <end position="227"/>
    </location>
</feature>
<evidence type="ECO:0000256" key="2">
    <source>
        <dbReference type="ARBA" id="ARBA00023136"/>
    </source>
</evidence>
<keyword evidence="2 4" id="KW-0472">Membrane</keyword>
<dbReference type="PRINTS" id="PR01021">
    <property type="entry name" value="OMPADOMAIN"/>
</dbReference>
<evidence type="ECO:0000256" key="1">
    <source>
        <dbReference type="ARBA" id="ARBA00004442"/>
    </source>
</evidence>
<dbReference type="RefSeq" id="WP_095607276.1">
    <property type="nucleotide sequence ID" value="NZ_NSKE01000010.1"/>
</dbReference>
<dbReference type="InterPro" id="IPR006664">
    <property type="entry name" value="OMP_bac"/>
</dbReference>
<dbReference type="Pfam" id="PF00691">
    <property type="entry name" value="OmpA"/>
    <property type="match status" value="1"/>
</dbReference>
<keyword evidence="5" id="KW-0732">Signal</keyword>
<keyword evidence="3" id="KW-0998">Cell outer membrane</keyword>
<dbReference type="CDD" id="cd07185">
    <property type="entry name" value="OmpA_C-like"/>
    <property type="match status" value="1"/>
</dbReference>
<comment type="subcellular location">
    <subcellularLocation>
        <location evidence="1">Cell outer membrane</location>
    </subcellularLocation>
</comment>
<dbReference type="OrthoDB" id="9782229at2"/>
<dbReference type="InterPro" id="IPR036737">
    <property type="entry name" value="OmpA-like_sf"/>
</dbReference>
<evidence type="ECO:0000313" key="8">
    <source>
        <dbReference type="Proteomes" id="UP000218831"/>
    </source>
</evidence>
<comment type="caution">
    <text evidence="7">The sequence shown here is derived from an EMBL/GenBank/DDBJ whole genome shotgun (WGS) entry which is preliminary data.</text>
</comment>
<dbReference type="PANTHER" id="PTHR30329:SF21">
    <property type="entry name" value="LIPOPROTEIN YIAD-RELATED"/>
    <property type="match status" value="1"/>
</dbReference>
<dbReference type="Gene3D" id="3.30.1330.60">
    <property type="entry name" value="OmpA-like domain"/>
    <property type="match status" value="1"/>
</dbReference>
<dbReference type="SUPFAM" id="SSF103088">
    <property type="entry name" value="OmpA-like"/>
    <property type="match status" value="1"/>
</dbReference>
<keyword evidence="8" id="KW-1185">Reference proteome</keyword>
<dbReference type="PANTHER" id="PTHR30329">
    <property type="entry name" value="STATOR ELEMENT OF FLAGELLAR MOTOR COMPLEX"/>
    <property type="match status" value="1"/>
</dbReference>
<dbReference type="AlphaFoldDB" id="A0A2A2G7W3"/>
<dbReference type="EMBL" id="NSKE01000010">
    <property type="protein sequence ID" value="PAU93094.1"/>
    <property type="molecule type" value="Genomic_DNA"/>
</dbReference>
<accession>A0A2A2G7W3</accession>
<gene>
    <name evidence="7" type="ORF">CK503_13060</name>
</gene>
<dbReference type="GO" id="GO:0009279">
    <property type="term" value="C:cell outer membrane"/>
    <property type="evidence" value="ECO:0007669"/>
    <property type="project" value="UniProtKB-SubCell"/>
</dbReference>
<evidence type="ECO:0000313" key="7">
    <source>
        <dbReference type="EMBL" id="PAU93094.1"/>
    </source>
</evidence>
<dbReference type="PRINTS" id="PR01023">
    <property type="entry name" value="NAFLGMOTY"/>
</dbReference>
<proteinExistence type="predicted"/>
<feature type="signal peptide" evidence="5">
    <location>
        <begin position="1"/>
        <end position="21"/>
    </location>
</feature>
<dbReference type="InterPro" id="IPR050330">
    <property type="entry name" value="Bact_OuterMem_StrucFunc"/>
</dbReference>
<feature type="domain" description="OmpA-like" evidence="6">
    <location>
        <begin position="97"/>
        <end position="215"/>
    </location>
</feature>
<evidence type="ECO:0000256" key="5">
    <source>
        <dbReference type="SAM" id="SignalP"/>
    </source>
</evidence>
<dbReference type="Proteomes" id="UP000218831">
    <property type="component" value="Unassembled WGS sequence"/>
</dbReference>
<dbReference type="InterPro" id="IPR006665">
    <property type="entry name" value="OmpA-like"/>
</dbReference>
<evidence type="ECO:0000256" key="3">
    <source>
        <dbReference type="ARBA" id="ARBA00023237"/>
    </source>
</evidence>
<reference evidence="7 8" key="1">
    <citation type="submission" date="2017-08" db="EMBL/GenBank/DDBJ databases">
        <title>Aliifodinibius alkalisoli sp. nov., isolated from saline alkaline soil.</title>
        <authorList>
            <person name="Liu D."/>
            <person name="Zhang G."/>
        </authorList>
    </citation>
    <scope>NUCLEOTIDE SEQUENCE [LARGE SCALE GENOMIC DNA]</scope>
    <source>
        <strain evidence="7 8">WN023</strain>
    </source>
</reference>
<organism evidence="7 8">
    <name type="scientific">Fodinibius salipaludis</name>
    <dbReference type="NCBI Taxonomy" id="2032627"/>
    <lineage>
        <taxon>Bacteria</taxon>
        <taxon>Pseudomonadati</taxon>
        <taxon>Balneolota</taxon>
        <taxon>Balneolia</taxon>
        <taxon>Balneolales</taxon>
        <taxon>Balneolaceae</taxon>
        <taxon>Fodinibius</taxon>
    </lineage>
</organism>
<dbReference type="Pfam" id="PF13488">
    <property type="entry name" value="Gly-zipper_Omp"/>
    <property type="match status" value="1"/>
</dbReference>